<protein>
    <submittedName>
        <fullName evidence="2">NifB/NifX family molybdenum-iron cluster-binding protein</fullName>
    </submittedName>
</protein>
<comment type="caution">
    <text evidence="2">The sequence shown here is derived from an EMBL/GenBank/DDBJ whole genome shotgun (WGS) entry which is preliminary data.</text>
</comment>
<reference evidence="2" key="2">
    <citation type="submission" date="2021-04" db="EMBL/GenBank/DDBJ databases">
        <authorList>
            <person name="Gilroy R."/>
        </authorList>
    </citation>
    <scope>NUCLEOTIDE SEQUENCE</scope>
    <source>
        <strain evidence="2">ChiHecec2B26-446</strain>
    </source>
</reference>
<accession>A0A9D1PYJ1</accession>
<dbReference type="PANTHER" id="PTHR42983:SF1">
    <property type="entry name" value="IRON-MOLYBDENUM PROTEIN"/>
    <property type="match status" value="1"/>
</dbReference>
<gene>
    <name evidence="2" type="ORF">H9894_10735</name>
</gene>
<reference evidence="2" key="1">
    <citation type="journal article" date="2021" name="PeerJ">
        <title>Extensive microbial diversity within the chicken gut microbiome revealed by metagenomics and culture.</title>
        <authorList>
            <person name="Gilroy R."/>
            <person name="Ravi A."/>
            <person name="Getino M."/>
            <person name="Pursley I."/>
            <person name="Horton D.L."/>
            <person name="Alikhan N.F."/>
            <person name="Baker D."/>
            <person name="Gharbi K."/>
            <person name="Hall N."/>
            <person name="Watson M."/>
            <person name="Adriaenssens E.M."/>
            <person name="Foster-Nyarko E."/>
            <person name="Jarju S."/>
            <person name="Secka A."/>
            <person name="Antonio M."/>
            <person name="Oren A."/>
            <person name="Chaudhuri R.R."/>
            <person name="La Ragione R."/>
            <person name="Hildebrand F."/>
            <person name="Pallen M.J."/>
        </authorList>
    </citation>
    <scope>NUCLEOTIDE SEQUENCE</scope>
    <source>
        <strain evidence="2">ChiHecec2B26-446</strain>
    </source>
</reference>
<dbReference type="InterPro" id="IPR036105">
    <property type="entry name" value="DiNase_FeMo-co_biosyn_sf"/>
</dbReference>
<organism evidence="2 3">
    <name type="scientific">Candidatus Desulfovibrio intestinipullorum</name>
    <dbReference type="NCBI Taxonomy" id="2838536"/>
    <lineage>
        <taxon>Bacteria</taxon>
        <taxon>Pseudomonadati</taxon>
        <taxon>Thermodesulfobacteriota</taxon>
        <taxon>Desulfovibrionia</taxon>
        <taxon>Desulfovibrionales</taxon>
        <taxon>Desulfovibrionaceae</taxon>
        <taxon>Desulfovibrio</taxon>
    </lineage>
</organism>
<dbReference type="Gene3D" id="3.30.420.130">
    <property type="entry name" value="Dinitrogenase iron-molybdenum cofactor biosynthesis domain"/>
    <property type="match status" value="1"/>
</dbReference>
<sequence length="126" mass="13070">MSTLLAVPSNMPGGLDAGMGMHFGHCDIYTIVEIEDGAVKNVSTLENVPHQQGGCLAPVQHLASHGVKALLAGGMGFRPLMGFRQVGIDVYYAGQFATVGDAVKAFLAGQLPAFSEQFTCHGGGAH</sequence>
<dbReference type="EMBL" id="DXHV01000085">
    <property type="protein sequence ID" value="HIW01643.1"/>
    <property type="molecule type" value="Genomic_DNA"/>
</dbReference>
<dbReference type="InterPro" id="IPR003731">
    <property type="entry name" value="Di-Nase_FeMo-co_biosynth"/>
</dbReference>
<proteinExistence type="predicted"/>
<dbReference type="Proteomes" id="UP000886752">
    <property type="component" value="Unassembled WGS sequence"/>
</dbReference>
<evidence type="ECO:0000313" key="2">
    <source>
        <dbReference type="EMBL" id="HIW01643.1"/>
    </source>
</evidence>
<evidence type="ECO:0000313" key="3">
    <source>
        <dbReference type="Proteomes" id="UP000886752"/>
    </source>
</evidence>
<dbReference type="InterPro" id="IPR033913">
    <property type="entry name" value="MTH1175_dom"/>
</dbReference>
<name>A0A9D1PYJ1_9BACT</name>
<dbReference type="PANTHER" id="PTHR42983">
    <property type="entry name" value="DINITROGENASE IRON-MOLYBDENUM COFACTOR PROTEIN-RELATED"/>
    <property type="match status" value="1"/>
</dbReference>
<dbReference type="Pfam" id="PF02579">
    <property type="entry name" value="Nitro_FeMo-Co"/>
    <property type="match status" value="1"/>
</dbReference>
<dbReference type="CDD" id="cd00851">
    <property type="entry name" value="MTH1175"/>
    <property type="match status" value="1"/>
</dbReference>
<dbReference type="AlphaFoldDB" id="A0A9D1PYJ1"/>
<dbReference type="SUPFAM" id="SSF53146">
    <property type="entry name" value="Nitrogenase accessory factor-like"/>
    <property type="match status" value="1"/>
</dbReference>
<evidence type="ECO:0000259" key="1">
    <source>
        <dbReference type="Pfam" id="PF02579"/>
    </source>
</evidence>
<feature type="domain" description="Dinitrogenase iron-molybdenum cofactor biosynthesis" evidence="1">
    <location>
        <begin position="21"/>
        <end position="107"/>
    </location>
</feature>